<dbReference type="RefSeq" id="WP_348605324.1">
    <property type="nucleotide sequence ID" value="NZ_CP157276.1"/>
</dbReference>
<evidence type="ECO:0000256" key="2">
    <source>
        <dbReference type="ARBA" id="ARBA00035108"/>
    </source>
</evidence>
<reference evidence="4 5" key="1">
    <citation type="submission" date="2023-11" db="EMBL/GenBank/DDBJ databases">
        <authorList>
            <person name="Val-Calvo J."/>
            <person name="Scortti M."/>
            <person name="Vazquez-Boland J."/>
        </authorList>
    </citation>
    <scope>NUCLEOTIDE SEQUENCE [LARGE SCALE GENOMIC DNA]</scope>
    <source>
        <strain evidence="4 5">DSM 46662</strain>
    </source>
</reference>
<evidence type="ECO:0000256" key="3">
    <source>
        <dbReference type="ARBA" id="ARBA00035643"/>
    </source>
</evidence>
<dbReference type="EMBL" id="JBDLNU010000007">
    <property type="protein sequence ID" value="MFM1731313.1"/>
    <property type="molecule type" value="Genomic_DNA"/>
</dbReference>
<comment type="similarity">
    <text evidence="3">Belongs to the gas vesicle GvpF/GvpL family.</text>
</comment>
<keyword evidence="1" id="KW-0304">Gas vesicle</keyword>
<proteinExistence type="inferred from homology"/>
<dbReference type="PANTHER" id="PTHR36852">
    <property type="entry name" value="PROTEIN GVPL 2"/>
    <property type="match status" value="1"/>
</dbReference>
<protein>
    <submittedName>
        <fullName evidence="4">GvpL/GvpF family gas vesicle protein</fullName>
    </submittedName>
</protein>
<dbReference type="Proteomes" id="UP001629744">
    <property type="component" value="Unassembled WGS sequence"/>
</dbReference>
<accession>A0ABW9G137</accession>
<dbReference type="Pfam" id="PF06386">
    <property type="entry name" value="GvpL_GvpF"/>
    <property type="match status" value="1"/>
</dbReference>
<dbReference type="PANTHER" id="PTHR36852:SF1">
    <property type="entry name" value="PROTEIN GVPL 2"/>
    <property type="match status" value="1"/>
</dbReference>
<evidence type="ECO:0000313" key="4">
    <source>
        <dbReference type="EMBL" id="MFM1731313.1"/>
    </source>
</evidence>
<keyword evidence="5" id="KW-1185">Reference proteome</keyword>
<name>A0ABW9G137_9NOCA</name>
<evidence type="ECO:0000256" key="1">
    <source>
        <dbReference type="ARBA" id="ARBA00022987"/>
    </source>
</evidence>
<comment type="caution">
    <text evidence="4">The sequence shown here is derived from an EMBL/GenBank/DDBJ whole genome shotgun (WGS) entry which is preliminary data.</text>
</comment>
<gene>
    <name evidence="4" type="ORF">ABEU19_004874</name>
</gene>
<sequence>MTRNEGVWVYAVTTDSSFPNGISGIRGVAGEQLRTVAAGGFTAVVGSVDLGEYGEDALRRNLEDLDWLSDAARRHDAVVAAICAGGATVPLRLATVYYDDERVRIMLRENVNDFTDALDRIADRAEWGVRAYADRGKSTERGDTSDENGTSSGTAYLMRRRAQAAARRDAESVAARQADEIYAQLANLAVAATRQPPTAPTLSPHRAWEILNATYLVDNRRTHEFATAVDDINARVDGVETVLTGPWPPYSFTFVESSGG</sequence>
<evidence type="ECO:0000313" key="5">
    <source>
        <dbReference type="Proteomes" id="UP001629744"/>
    </source>
</evidence>
<organism evidence="4 5">
    <name type="scientific">Prescottella soli</name>
    <dbReference type="NCBI Taxonomy" id="1543852"/>
    <lineage>
        <taxon>Bacteria</taxon>
        <taxon>Bacillati</taxon>
        <taxon>Actinomycetota</taxon>
        <taxon>Actinomycetes</taxon>
        <taxon>Mycobacteriales</taxon>
        <taxon>Nocardiaceae</taxon>
        <taxon>Prescottella</taxon>
    </lineage>
</organism>
<comment type="subcellular location">
    <subcellularLocation>
        <location evidence="2">Gas vesicle</location>
    </subcellularLocation>
</comment>
<dbReference type="InterPro" id="IPR009430">
    <property type="entry name" value="GvpL/GvpF"/>
</dbReference>